<sequence>MPPIHDDLYIDGRWRPAHGVGQLEVVNPTTEEVWAHVPSGDSHDIDSAVAAARRAQHGWASTPPSARATLIRKFADEIEAIGKELTRVITTENGTPISETASAPSHAAAHLRLVADLEHELTRNDIRPNPMSPGSSLVQRRPLGVAGLITPWNFPLGLMIIKLGPALLAGCTTVLKPAPQTPMAARLLMDAVTAAGFPPGVINLVTGGNDAGVALVEHPDVDKISFTGSTLAGRSIGAACGERLRPVTLELGGKSAAIVLEDADLDMLAANILRVAMRNTGQTCKACTRLLVPANQYDRVVDLVSDVVSSAPMGDPFDPTTFFGPLVSATQRTRVLDYLDIGRSEGAKAVVGGGAATEFSRGYFVQPTVFRDVTPGMRIAREEIFGPVLSVLPYTDIDDAVAQTNDSPYGLAGAIFSRDIDRAVAVASRIDSGNIGINHYGSNAAAPFSGHKDSGLGTEFGPEGLAQYMSYTSVHLQTR</sequence>
<evidence type="ECO:0000256" key="1">
    <source>
        <dbReference type="ARBA" id="ARBA00009986"/>
    </source>
</evidence>
<evidence type="ECO:0000259" key="3">
    <source>
        <dbReference type="Pfam" id="PF00171"/>
    </source>
</evidence>
<comment type="similarity">
    <text evidence="1">Belongs to the aldehyde dehydrogenase family.</text>
</comment>
<reference evidence="5" key="1">
    <citation type="submission" date="2020-05" db="EMBL/GenBank/DDBJ databases">
        <authorList>
            <person name="Chiriac C."/>
            <person name="Salcher M."/>
            <person name="Ghai R."/>
            <person name="Kavagutti S V."/>
        </authorList>
    </citation>
    <scope>NUCLEOTIDE SEQUENCE</scope>
</reference>
<dbReference type="InterPro" id="IPR016161">
    <property type="entry name" value="Ald_DH/histidinol_DH"/>
</dbReference>
<feature type="domain" description="Aldehyde dehydrogenase" evidence="3">
    <location>
        <begin position="14"/>
        <end position="474"/>
    </location>
</feature>
<evidence type="ECO:0000256" key="2">
    <source>
        <dbReference type="ARBA" id="ARBA00023002"/>
    </source>
</evidence>
<proteinExistence type="inferred from homology"/>
<dbReference type="PANTHER" id="PTHR42804:SF1">
    <property type="entry name" value="ALDEHYDE DEHYDROGENASE-RELATED"/>
    <property type="match status" value="1"/>
</dbReference>
<dbReference type="InterPro" id="IPR016162">
    <property type="entry name" value="Ald_DH_N"/>
</dbReference>
<evidence type="ECO:0000313" key="5">
    <source>
        <dbReference type="EMBL" id="CAB5034346.1"/>
    </source>
</evidence>
<dbReference type="GO" id="GO:0016620">
    <property type="term" value="F:oxidoreductase activity, acting on the aldehyde or oxo group of donors, NAD or NADP as acceptor"/>
    <property type="evidence" value="ECO:0007669"/>
    <property type="project" value="InterPro"/>
</dbReference>
<dbReference type="Gene3D" id="3.40.605.10">
    <property type="entry name" value="Aldehyde Dehydrogenase, Chain A, domain 1"/>
    <property type="match status" value="1"/>
</dbReference>
<organism evidence="5">
    <name type="scientific">freshwater metagenome</name>
    <dbReference type="NCBI Taxonomy" id="449393"/>
    <lineage>
        <taxon>unclassified sequences</taxon>
        <taxon>metagenomes</taxon>
        <taxon>ecological metagenomes</taxon>
    </lineage>
</organism>
<dbReference type="PANTHER" id="PTHR42804">
    <property type="entry name" value="ALDEHYDE DEHYDROGENASE"/>
    <property type="match status" value="1"/>
</dbReference>
<keyword evidence="2" id="KW-0560">Oxidoreductase</keyword>
<dbReference type="InterPro" id="IPR016163">
    <property type="entry name" value="Ald_DH_C"/>
</dbReference>
<dbReference type="FunFam" id="3.40.309.10:FF:000012">
    <property type="entry name" value="Betaine aldehyde dehydrogenase"/>
    <property type="match status" value="1"/>
</dbReference>
<dbReference type="InterPro" id="IPR029510">
    <property type="entry name" value="Ald_DH_CS_GLU"/>
</dbReference>
<dbReference type="Gene3D" id="3.40.309.10">
    <property type="entry name" value="Aldehyde Dehydrogenase, Chain A, domain 2"/>
    <property type="match status" value="1"/>
</dbReference>
<dbReference type="SUPFAM" id="SSF53720">
    <property type="entry name" value="ALDH-like"/>
    <property type="match status" value="1"/>
</dbReference>
<dbReference type="PROSITE" id="PS00687">
    <property type="entry name" value="ALDEHYDE_DEHYDR_GLU"/>
    <property type="match status" value="1"/>
</dbReference>
<protein>
    <submittedName>
        <fullName evidence="5">Unannotated protein</fullName>
    </submittedName>
</protein>
<gene>
    <name evidence="4" type="ORF">UFOPK3752_01848</name>
    <name evidence="5" type="ORF">UFOPK4150_01338</name>
</gene>
<dbReference type="EMBL" id="CAFBND010000097">
    <property type="protein sequence ID" value="CAB4954086.1"/>
    <property type="molecule type" value="Genomic_DNA"/>
</dbReference>
<dbReference type="FunFam" id="3.40.605.10:FF:000007">
    <property type="entry name" value="NAD/NADP-dependent betaine aldehyde dehydrogenase"/>
    <property type="match status" value="1"/>
</dbReference>
<dbReference type="AlphaFoldDB" id="A0A6J7S011"/>
<evidence type="ECO:0000313" key="4">
    <source>
        <dbReference type="EMBL" id="CAB4954086.1"/>
    </source>
</evidence>
<dbReference type="EMBL" id="CAFBPU010000026">
    <property type="protein sequence ID" value="CAB5034346.1"/>
    <property type="molecule type" value="Genomic_DNA"/>
</dbReference>
<dbReference type="Pfam" id="PF00171">
    <property type="entry name" value="Aldedh"/>
    <property type="match status" value="1"/>
</dbReference>
<accession>A0A6J7S011</accession>
<name>A0A6J7S011_9ZZZZ</name>
<dbReference type="InterPro" id="IPR015590">
    <property type="entry name" value="Aldehyde_DH_dom"/>
</dbReference>
<dbReference type="CDD" id="cd07139">
    <property type="entry name" value="ALDH_AldA-Rv0768"/>
    <property type="match status" value="1"/>
</dbReference>